<keyword evidence="2" id="KW-1185">Reference proteome</keyword>
<gene>
    <name evidence="1" type="primary">WBGene00097346</name>
</gene>
<protein>
    <submittedName>
        <fullName evidence="1">Uncharacterized protein</fullName>
    </submittedName>
</protein>
<dbReference type="AlphaFoldDB" id="A0A2A6CVD2"/>
<accession>A0A8R1YB56</accession>
<organism evidence="1 2">
    <name type="scientific">Pristionchus pacificus</name>
    <name type="common">Parasitic nematode worm</name>
    <dbReference type="NCBI Taxonomy" id="54126"/>
    <lineage>
        <taxon>Eukaryota</taxon>
        <taxon>Metazoa</taxon>
        <taxon>Ecdysozoa</taxon>
        <taxon>Nematoda</taxon>
        <taxon>Chromadorea</taxon>
        <taxon>Rhabditida</taxon>
        <taxon>Rhabditina</taxon>
        <taxon>Diplogasteromorpha</taxon>
        <taxon>Diplogasteroidea</taxon>
        <taxon>Neodiplogasteridae</taxon>
        <taxon>Pristionchus</taxon>
    </lineage>
</organism>
<evidence type="ECO:0000313" key="1">
    <source>
        <dbReference type="EnsemblMetazoa" id="PPA07792.1"/>
    </source>
</evidence>
<reference evidence="2" key="1">
    <citation type="journal article" date="2008" name="Nat. Genet.">
        <title>The Pristionchus pacificus genome provides a unique perspective on nematode lifestyle and parasitism.</title>
        <authorList>
            <person name="Dieterich C."/>
            <person name="Clifton S.W."/>
            <person name="Schuster L.N."/>
            <person name="Chinwalla A."/>
            <person name="Delehaunty K."/>
            <person name="Dinkelacker I."/>
            <person name="Fulton L."/>
            <person name="Fulton R."/>
            <person name="Godfrey J."/>
            <person name="Minx P."/>
            <person name="Mitreva M."/>
            <person name="Roeseler W."/>
            <person name="Tian H."/>
            <person name="Witte H."/>
            <person name="Yang S.P."/>
            <person name="Wilson R.K."/>
            <person name="Sommer R.J."/>
        </authorList>
    </citation>
    <scope>NUCLEOTIDE SEQUENCE [LARGE SCALE GENOMIC DNA]</scope>
    <source>
        <strain evidence="2">PS312</strain>
    </source>
</reference>
<proteinExistence type="predicted"/>
<evidence type="ECO:0000313" key="2">
    <source>
        <dbReference type="Proteomes" id="UP000005239"/>
    </source>
</evidence>
<dbReference type="Proteomes" id="UP000005239">
    <property type="component" value="Unassembled WGS sequence"/>
</dbReference>
<dbReference type="EnsemblMetazoa" id="PPA07792.1">
    <property type="protein sequence ID" value="PPA07792.1"/>
    <property type="gene ID" value="WBGene00097346"/>
</dbReference>
<sequence length="237" mass="28233">MPDSSPEPTSRITMTISGDDVIDTPQPRRRRPLIPYRTRCWPPTREKCRELIRSIRFLCAADRVFEFITYIMILVYILFLRFLFAHPRIEYPDFFYYPAQLLLSLRLFIGYGWRFKKSQQPGRMTRKYLIYMGLLASVNSIRKIMGDPTTEEGVWRKISSELAICFSALLTLSLRINDDKMWNTHLKKKSEDEGRMRRRIFAEMRARAEGVYMPLLVENEGDARREKKYLRKTAHLY</sequence>
<accession>A0A2A6CVD2</accession>
<reference evidence="1" key="2">
    <citation type="submission" date="2022-06" db="UniProtKB">
        <authorList>
            <consortium name="EnsemblMetazoa"/>
        </authorList>
    </citation>
    <scope>IDENTIFICATION</scope>
    <source>
        <strain evidence="1">PS312</strain>
    </source>
</reference>
<name>A0A2A6CVD2_PRIPA</name>